<organism evidence="5 6">
    <name type="scientific">Alistipes intestinihominis</name>
    <dbReference type="NCBI Taxonomy" id="3133172"/>
    <lineage>
        <taxon>Bacteria</taxon>
        <taxon>Pseudomonadati</taxon>
        <taxon>Bacteroidota</taxon>
        <taxon>Bacteroidia</taxon>
        <taxon>Bacteroidales</taxon>
        <taxon>Rikenellaceae</taxon>
        <taxon>Alistipes</taxon>
    </lineage>
</organism>
<dbReference type="PROSITE" id="PS01124">
    <property type="entry name" value="HTH_ARAC_FAMILY_2"/>
    <property type="match status" value="1"/>
</dbReference>
<evidence type="ECO:0000256" key="1">
    <source>
        <dbReference type="ARBA" id="ARBA00023015"/>
    </source>
</evidence>
<dbReference type="EMBL" id="JBBMFL010000002">
    <property type="protein sequence ID" value="MEQ2543746.1"/>
    <property type="molecule type" value="Genomic_DNA"/>
</dbReference>
<dbReference type="Proteomes" id="UP001460202">
    <property type="component" value="Unassembled WGS sequence"/>
</dbReference>
<protein>
    <submittedName>
        <fullName evidence="5">Helix-turn-helix domain-containing protein</fullName>
    </submittedName>
</protein>
<gene>
    <name evidence="5" type="ORF">WMO46_02125</name>
</gene>
<reference evidence="5 6" key="1">
    <citation type="submission" date="2024-03" db="EMBL/GenBank/DDBJ databases">
        <title>Human intestinal bacterial collection.</title>
        <authorList>
            <person name="Pauvert C."/>
            <person name="Hitch T.C.A."/>
            <person name="Clavel T."/>
        </authorList>
    </citation>
    <scope>NUCLEOTIDE SEQUENCE [LARGE SCALE GENOMIC DNA]</scope>
    <source>
        <strain evidence="5 6">CLA-KB-H122</strain>
    </source>
</reference>
<accession>A0ABV1GU57</accession>
<feature type="domain" description="HTH araC/xylS-type" evidence="4">
    <location>
        <begin position="207"/>
        <end position="305"/>
    </location>
</feature>
<dbReference type="InterPro" id="IPR009057">
    <property type="entry name" value="Homeodomain-like_sf"/>
</dbReference>
<keyword evidence="3" id="KW-0804">Transcription</keyword>
<proteinExistence type="predicted"/>
<evidence type="ECO:0000256" key="2">
    <source>
        <dbReference type="ARBA" id="ARBA00023125"/>
    </source>
</evidence>
<evidence type="ECO:0000256" key="3">
    <source>
        <dbReference type="ARBA" id="ARBA00023163"/>
    </source>
</evidence>
<evidence type="ECO:0000313" key="6">
    <source>
        <dbReference type="Proteomes" id="UP001460202"/>
    </source>
</evidence>
<dbReference type="PANTHER" id="PTHR43280">
    <property type="entry name" value="ARAC-FAMILY TRANSCRIPTIONAL REGULATOR"/>
    <property type="match status" value="1"/>
</dbReference>
<name>A0ABV1GU57_9BACT</name>
<dbReference type="SUPFAM" id="SSF46689">
    <property type="entry name" value="Homeodomain-like"/>
    <property type="match status" value="1"/>
</dbReference>
<sequence length="306" mass="35442">MNEKNIRSFSLATLLEANTLRPGDLYYDGCVIASRVDVTDEFNIGLFRYPTRLNAFAIVFCSKGSITFTSGLRHHTLKERTLFVHLPGSILQMESVERESSVYAVMCEEEFIRRINIDFKLLSRLFLCVEEQPCLRLTEEEWNGITRSFAEIDAEGATPRTDLYSDEVMRSVIRTLAYKVCRVIDRHISAAAVLPASARSRNEEYFNQFMKELARHYMQHRSVGFYAAQLHLTPKYLTTIIRKTTGRTASDWIDDYVVLEAKNLLKYSTMSIQEVAYYLSFPNQSFFGKYFKEHTGLTPTAYRMRK</sequence>
<dbReference type="Gene3D" id="1.10.10.60">
    <property type="entry name" value="Homeodomain-like"/>
    <property type="match status" value="1"/>
</dbReference>
<dbReference type="InterPro" id="IPR018060">
    <property type="entry name" value="HTH_AraC"/>
</dbReference>
<dbReference type="SUPFAM" id="SSF51215">
    <property type="entry name" value="Regulatory protein AraC"/>
    <property type="match status" value="1"/>
</dbReference>
<evidence type="ECO:0000313" key="5">
    <source>
        <dbReference type="EMBL" id="MEQ2543746.1"/>
    </source>
</evidence>
<dbReference type="RefSeq" id="WP_349093683.1">
    <property type="nucleotide sequence ID" value="NZ_JBBMFL010000002.1"/>
</dbReference>
<dbReference type="Pfam" id="PF12833">
    <property type="entry name" value="HTH_18"/>
    <property type="match status" value="1"/>
</dbReference>
<dbReference type="InterPro" id="IPR037923">
    <property type="entry name" value="HTH-like"/>
</dbReference>
<keyword evidence="2" id="KW-0238">DNA-binding</keyword>
<dbReference type="PANTHER" id="PTHR43280:SF32">
    <property type="entry name" value="TRANSCRIPTIONAL REGULATORY PROTEIN"/>
    <property type="match status" value="1"/>
</dbReference>
<keyword evidence="6" id="KW-1185">Reference proteome</keyword>
<keyword evidence="1" id="KW-0805">Transcription regulation</keyword>
<evidence type="ECO:0000259" key="4">
    <source>
        <dbReference type="PROSITE" id="PS01124"/>
    </source>
</evidence>
<dbReference type="SMART" id="SM00342">
    <property type="entry name" value="HTH_ARAC"/>
    <property type="match status" value="1"/>
</dbReference>
<comment type="caution">
    <text evidence="5">The sequence shown here is derived from an EMBL/GenBank/DDBJ whole genome shotgun (WGS) entry which is preliminary data.</text>
</comment>